<dbReference type="PANTHER" id="PTHR43648">
    <property type="entry name" value="ELECTRON TRANSFER FLAVOPROTEIN BETA SUBUNIT LYSINE METHYLTRANSFERASE"/>
    <property type="match status" value="1"/>
</dbReference>
<dbReference type="NCBIfam" id="NF001785">
    <property type="entry name" value="PRK00517.2-2"/>
    <property type="match status" value="1"/>
</dbReference>
<evidence type="ECO:0000256" key="6">
    <source>
        <dbReference type="HAMAP-Rule" id="MF_00735"/>
    </source>
</evidence>
<keyword evidence="7" id="KW-0689">Ribosomal protein</keyword>
<comment type="subcellular location">
    <subcellularLocation>
        <location evidence="6">Cytoplasm</location>
    </subcellularLocation>
</comment>
<evidence type="ECO:0000256" key="3">
    <source>
        <dbReference type="ARBA" id="ARBA00022603"/>
    </source>
</evidence>
<comment type="similarity">
    <text evidence="1 6">Belongs to the methyltransferase superfamily. PrmA family.</text>
</comment>
<keyword evidence="4 6" id="KW-0808">Transferase</keyword>
<dbReference type="PANTHER" id="PTHR43648:SF1">
    <property type="entry name" value="ELECTRON TRANSFER FLAVOPROTEIN BETA SUBUNIT LYSINE METHYLTRANSFERASE"/>
    <property type="match status" value="1"/>
</dbReference>
<dbReference type="CDD" id="cd02440">
    <property type="entry name" value="AdoMet_MTases"/>
    <property type="match status" value="1"/>
</dbReference>
<dbReference type="Gene3D" id="3.40.50.150">
    <property type="entry name" value="Vaccinia Virus protein VP39"/>
    <property type="match status" value="1"/>
</dbReference>
<evidence type="ECO:0000256" key="2">
    <source>
        <dbReference type="ARBA" id="ARBA00022490"/>
    </source>
</evidence>
<evidence type="ECO:0000313" key="8">
    <source>
        <dbReference type="Proteomes" id="UP000764045"/>
    </source>
</evidence>
<organism evidence="7 8">
    <name type="scientific">Marseilla massiliensis</name>
    <dbReference type="NCBI Taxonomy" id="1841864"/>
    <lineage>
        <taxon>Bacteria</taxon>
        <taxon>Pseudomonadati</taxon>
        <taxon>Bacteroidota</taxon>
        <taxon>Bacteroidia</taxon>
        <taxon>Bacteroidales</taxon>
        <taxon>Prevotellaceae</taxon>
        <taxon>Marseilla</taxon>
    </lineage>
</organism>
<accession>A0A939B0N8</accession>
<dbReference type="GO" id="GO:0008276">
    <property type="term" value="F:protein methyltransferase activity"/>
    <property type="evidence" value="ECO:0007669"/>
    <property type="project" value="UniProtKB-UniRule"/>
</dbReference>
<sequence length="285" mass="31231">MKYYEVEFKITAPADAMQDARDLIAALAGDEGFEAFEETYCGTRGYVQTGAFDGGAIDRLVEDFPMDGVKIAYTIRDAEYKDWNEQWEENGFEPITIGSRCCIHDGRHLPQSHFDITIEINARLAFGTGTHETTRMMVACLLDARLEGKAMLDCGCGTGILAITALKLGAARAVGYDIDEWSVDNARHNSEANNVGGRFTAMQGDANVLDTVDGEFDVVAANINRNILLADMPRFFSKMKKGGLLMLSGFYTEDARLISTRAAELGLKQAGAASDNGWACMVFER</sequence>
<dbReference type="InterPro" id="IPR050078">
    <property type="entry name" value="Ribosomal_L11_MeTrfase_PrmA"/>
</dbReference>
<evidence type="ECO:0000313" key="7">
    <source>
        <dbReference type="EMBL" id="MBM6660698.1"/>
    </source>
</evidence>
<evidence type="ECO:0000256" key="1">
    <source>
        <dbReference type="ARBA" id="ARBA00009741"/>
    </source>
</evidence>
<gene>
    <name evidence="6 7" type="primary">prmA</name>
    <name evidence="7" type="ORF">H6B30_02845</name>
</gene>
<comment type="catalytic activity">
    <reaction evidence="6">
        <text>L-lysyl-[protein] + 3 S-adenosyl-L-methionine = N(6),N(6),N(6)-trimethyl-L-lysyl-[protein] + 3 S-adenosyl-L-homocysteine + 3 H(+)</text>
        <dbReference type="Rhea" id="RHEA:54192"/>
        <dbReference type="Rhea" id="RHEA-COMP:9752"/>
        <dbReference type="Rhea" id="RHEA-COMP:13826"/>
        <dbReference type="ChEBI" id="CHEBI:15378"/>
        <dbReference type="ChEBI" id="CHEBI:29969"/>
        <dbReference type="ChEBI" id="CHEBI:57856"/>
        <dbReference type="ChEBI" id="CHEBI:59789"/>
        <dbReference type="ChEBI" id="CHEBI:61961"/>
    </reaction>
</comment>
<keyword evidence="5 6" id="KW-0949">S-adenosyl-L-methionine</keyword>
<dbReference type="EMBL" id="JACJJL010000003">
    <property type="protein sequence ID" value="MBM6660698.1"/>
    <property type="molecule type" value="Genomic_DNA"/>
</dbReference>
<dbReference type="Pfam" id="PF06325">
    <property type="entry name" value="PrmA"/>
    <property type="match status" value="1"/>
</dbReference>
<dbReference type="InterPro" id="IPR029063">
    <property type="entry name" value="SAM-dependent_MTases_sf"/>
</dbReference>
<dbReference type="GO" id="GO:0005737">
    <property type="term" value="C:cytoplasm"/>
    <property type="evidence" value="ECO:0007669"/>
    <property type="project" value="UniProtKB-SubCell"/>
</dbReference>
<feature type="binding site" evidence="6">
    <location>
        <position position="134"/>
    </location>
    <ligand>
        <name>S-adenosyl-L-methionine</name>
        <dbReference type="ChEBI" id="CHEBI:59789"/>
    </ligand>
</feature>
<dbReference type="EC" id="2.1.1.-" evidence="6"/>
<dbReference type="HAMAP" id="MF_00735">
    <property type="entry name" value="Methyltr_PrmA"/>
    <property type="match status" value="1"/>
</dbReference>
<protein>
    <recommendedName>
        <fullName evidence="6">Ribosomal protein L11 methyltransferase</fullName>
        <shortName evidence="6">L11 Mtase</shortName>
        <ecNumber evidence="6">2.1.1.-</ecNumber>
    </recommendedName>
</protein>
<keyword evidence="2 6" id="KW-0963">Cytoplasm</keyword>
<dbReference type="Proteomes" id="UP000764045">
    <property type="component" value="Unassembled WGS sequence"/>
</dbReference>
<dbReference type="AlphaFoldDB" id="A0A939B0N8"/>
<comment type="caution">
    <text evidence="7">The sequence shown here is derived from an EMBL/GenBank/DDBJ whole genome shotgun (WGS) entry which is preliminary data.</text>
</comment>
<dbReference type="GO" id="GO:0005840">
    <property type="term" value="C:ribosome"/>
    <property type="evidence" value="ECO:0007669"/>
    <property type="project" value="UniProtKB-KW"/>
</dbReference>
<dbReference type="RefSeq" id="WP_205107706.1">
    <property type="nucleotide sequence ID" value="NZ_JACJJL010000003.1"/>
</dbReference>
<feature type="binding site" evidence="6">
    <location>
        <position position="155"/>
    </location>
    <ligand>
        <name>S-adenosyl-L-methionine</name>
        <dbReference type="ChEBI" id="CHEBI:59789"/>
    </ligand>
</feature>
<feature type="binding site" evidence="6">
    <location>
        <position position="177"/>
    </location>
    <ligand>
        <name>S-adenosyl-L-methionine</name>
        <dbReference type="ChEBI" id="CHEBI:59789"/>
    </ligand>
</feature>
<reference evidence="7 8" key="1">
    <citation type="journal article" date="2021" name="Sci. Rep.">
        <title>The distribution of antibiotic resistance genes in chicken gut microbiota commensals.</title>
        <authorList>
            <person name="Juricova H."/>
            <person name="Matiasovicova J."/>
            <person name="Kubasova T."/>
            <person name="Cejkova D."/>
            <person name="Rychlik I."/>
        </authorList>
    </citation>
    <scope>NUCLEOTIDE SEQUENCE [LARGE SCALE GENOMIC DNA]</scope>
    <source>
        <strain evidence="7 8">An819</strain>
    </source>
</reference>
<evidence type="ECO:0000256" key="5">
    <source>
        <dbReference type="ARBA" id="ARBA00022691"/>
    </source>
</evidence>
<evidence type="ECO:0000256" key="4">
    <source>
        <dbReference type="ARBA" id="ARBA00022679"/>
    </source>
</evidence>
<dbReference type="SUPFAM" id="SSF53335">
    <property type="entry name" value="S-adenosyl-L-methionine-dependent methyltransferases"/>
    <property type="match status" value="1"/>
</dbReference>
<keyword evidence="8" id="KW-1185">Reference proteome</keyword>
<proteinExistence type="inferred from homology"/>
<comment type="function">
    <text evidence="6">Methylates ribosomal protein L11.</text>
</comment>
<keyword evidence="3 6" id="KW-0489">Methyltransferase</keyword>
<name>A0A939B0N8_9BACT</name>
<feature type="binding site" evidence="6">
    <location>
        <position position="222"/>
    </location>
    <ligand>
        <name>S-adenosyl-L-methionine</name>
        <dbReference type="ChEBI" id="CHEBI:59789"/>
    </ligand>
</feature>
<dbReference type="GO" id="GO:0032259">
    <property type="term" value="P:methylation"/>
    <property type="evidence" value="ECO:0007669"/>
    <property type="project" value="UniProtKB-KW"/>
</dbReference>
<keyword evidence="7" id="KW-0687">Ribonucleoprotein</keyword>
<dbReference type="InterPro" id="IPR004498">
    <property type="entry name" value="Ribosomal_PrmA_MeTrfase"/>
</dbReference>